<evidence type="ECO:0000256" key="6">
    <source>
        <dbReference type="SAM" id="Phobius"/>
    </source>
</evidence>
<protein>
    <recommendedName>
        <fullName evidence="9">Major facilitator superfamily (MFS) profile domain-containing protein</fullName>
    </recommendedName>
</protein>
<evidence type="ECO:0000256" key="2">
    <source>
        <dbReference type="ARBA" id="ARBA00022448"/>
    </source>
</evidence>
<evidence type="ECO:0000256" key="1">
    <source>
        <dbReference type="ARBA" id="ARBA00004370"/>
    </source>
</evidence>
<gene>
    <name evidence="7" type="ORF">BaRGS_00001660</name>
</gene>
<dbReference type="InterPro" id="IPR036259">
    <property type="entry name" value="MFS_trans_sf"/>
</dbReference>
<dbReference type="SUPFAM" id="SSF103473">
    <property type="entry name" value="MFS general substrate transporter"/>
    <property type="match status" value="1"/>
</dbReference>
<dbReference type="GO" id="GO:0016020">
    <property type="term" value="C:membrane"/>
    <property type="evidence" value="ECO:0007669"/>
    <property type="project" value="UniProtKB-SubCell"/>
</dbReference>
<proteinExistence type="predicted"/>
<name>A0ABD0M4F3_9CAEN</name>
<feature type="transmembrane region" description="Helical" evidence="6">
    <location>
        <begin position="12"/>
        <end position="33"/>
    </location>
</feature>
<keyword evidence="4 6" id="KW-1133">Transmembrane helix</keyword>
<evidence type="ECO:0008006" key="9">
    <source>
        <dbReference type="Google" id="ProtNLM"/>
    </source>
</evidence>
<dbReference type="PANTHER" id="PTHR23503">
    <property type="entry name" value="SOLUTE CARRIER FAMILY 2"/>
    <property type="match status" value="1"/>
</dbReference>
<dbReference type="EMBL" id="JACVVK020000005">
    <property type="protein sequence ID" value="KAK7506809.1"/>
    <property type="molecule type" value="Genomic_DNA"/>
</dbReference>
<dbReference type="InterPro" id="IPR005828">
    <property type="entry name" value="MFS_sugar_transport-like"/>
</dbReference>
<evidence type="ECO:0000256" key="4">
    <source>
        <dbReference type="ARBA" id="ARBA00022989"/>
    </source>
</evidence>
<dbReference type="PANTHER" id="PTHR23503:SF8">
    <property type="entry name" value="FACILITATED GLUCOSE TRANSPORTER PROTEIN 1"/>
    <property type="match status" value="1"/>
</dbReference>
<keyword evidence="8" id="KW-1185">Reference proteome</keyword>
<evidence type="ECO:0000256" key="5">
    <source>
        <dbReference type="ARBA" id="ARBA00023136"/>
    </source>
</evidence>
<sequence>MIPELFDGPARGAVSSVGVMVLWLSLFVIGYTFPPLQEAVGPYAVLPFVGFSACLLVFFYIMQPETRASEETTEAG</sequence>
<accession>A0ABD0M4F3</accession>
<keyword evidence="5 6" id="KW-0472">Membrane</keyword>
<reference evidence="7 8" key="1">
    <citation type="journal article" date="2023" name="Sci. Data">
        <title>Genome assembly of the Korean intertidal mud-creeper Batillaria attramentaria.</title>
        <authorList>
            <person name="Patra A.K."/>
            <person name="Ho P.T."/>
            <person name="Jun S."/>
            <person name="Lee S.J."/>
            <person name="Kim Y."/>
            <person name="Won Y.J."/>
        </authorList>
    </citation>
    <scope>NUCLEOTIDE SEQUENCE [LARGE SCALE GENOMIC DNA]</scope>
    <source>
        <strain evidence="7">Wonlab-2016</strain>
    </source>
</reference>
<dbReference type="AlphaFoldDB" id="A0ABD0M4F3"/>
<evidence type="ECO:0000313" key="8">
    <source>
        <dbReference type="Proteomes" id="UP001519460"/>
    </source>
</evidence>
<organism evidence="7 8">
    <name type="scientific">Batillaria attramentaria</name>
    <dbReference type="NCBI Taxonomy" id="370345"/>
    <lineage>
        <taxon>Eukaryota</taxon>
        <taxon>Metazoa</taxon>
        <taxon>Spiralia</taxon>
        <taxon>Lophotrochozoa</taxon>
        <taxon>Mollusca</taxon>
        <taxon>Gastropoda</taxon>
        <taxon>Caenogastropoda</taxon>
        <taxon>Sorbeoconcha</taxon>
        <taxon>Cerithioidea</taxon>
        <taxon>Batillariidae</taxon>
        <taxon>Batillaria</taxon>
    </lineage>
</organism>
<dbReference type="Gene3D" id="1.20.1250.20">
    <property type="entry name" value="MFS general substrate transporter like domains"/>
    <property type="match status" value="1"/>
</dbReference>
<evidence type="ECO:0000313" key="7">
    <source>
        <dbReference type="EMBL" id="KAK7506809.1"/>
    </source>
</evidence>
<keyword evidence="3 6" id="KW-0812">Transmembrane</keyword>
<comment type="subcellular location">
    <subcellularLocation>
        <location evidence="1">Membrane</location>
    </subcellularLocation>
</comment>
<dbReference type="InterPro" id="IPR045263">
    <property type="entry name" value="GLUT"/>
</dbReference>
<comment type="caution">
    <text evidence="7">The sequence shown here is derived from an EMBL/GenBank/DDBJ whole genome shotgun (WGS) entry which is preliminary data.</text>
</comment>
<dbReference type="Pfam" id="PF00083">
    <property type="entry name" value="Sugar_tr"/>
    <property type="match status" value="1"/>
</dbReference>
<evidence type="ECO:0000256" key="3">
    <source>
        <dbReference type="ARBA" id="ARBA00022692"/>
    </source>
</evidence>
<keyword evidence="2" id="KW-0813">Transport</keyword>
<dbReference type="Proteomes" id="UP001519460">
    <property type="component" value="Unassembled WGS sequence"/>
</dbReference>
<feature type="transmembrane region" description="Helical" evidence="6">
    <location>
        <begin position="39"/>
        <end position="61"/>
    </location>
</feature>